<name>A0ABQ7PX51_PLUXY</name>
<keyword evidence="1" id="KW-0732">Signal</keyword>
<reference evidence="2 3" key="1">
    <citation type="submission" date="2021-06" db="EMBL/GenBank/DDBJ databases">
        <title>A haploid diamondback moth (Plutella xylostella L.) genome assembly resolves 31 chromosomes and identifies a diamide resistance mutation.</title>
        <authorList>
            <person name="Ward C.M."/>
            <person name="Perry K.D."/>
            <person name="Baker G."/>
            <person name="Powis K."/>
            <person name="Heckel D.G."/>
            <person name="Baxter S.W."/>
        </authorList>
    </citation>
    <scope>NUCLEOTIDE SEQUENCE [LARGE SCALE GENOMIC DNA]</scope>
    <source>
        <strain evidence="2 3">LV</strain>
        <tissue evidence="2">Single pupa</tissue>
    </source>
</reference>
<feature type="signal peptide" evidence="1">
    <location>
        <begin position="1"/>
        <end position="24"/>
    </location>
</feature>
<evidence type="ECO:0000313" key="3">
    <source>
        <dbReference type="Proteomes" id="UP000823941"/>
    </source>
</evidence>
<dbReference type="SUPFAM" id="SSF50969">
    <property type="entry name" value="YVTN repeat-like/Quinoprotein amine dehydrogenase"/>
    <property type="match status" value="1"/>
</dbReference>
<feature type="chain" id="PRO_5045710642" evidence="1">
    <location>
        <begin position="25"/>
        <end position="293"/>
    </location>
</feature>
<dbReference type="InterPro" id="IPR011044">
    <property type="entry name" value="Quino_amine_DH_bsu"/>
</dbReference>
<accession>A0ABQ7PX51</accession>
<protein>
    <submittedName>
        <fullName evidence="2">Uncharacterized protein</fullName>
    </submittedName>
</protein>
<dbReference type="InterPro" id="IPR015943">
    <property type="entry name" value="WD40/YVTN_repeat-like_dom_sf"/>
</dbReference>
<gene>
    <name evidence="2" type="ORF">JYU34_019606</name>
</gene>
<dbReference type="Proteomes" id="UP000823941">
    <property type="component" value="Chromosome 26"/>
</dbReference>
<comment type="caution">
    <text evidence="2">The sequence shown here is derived from an EMBL/GenBank/DDBJ whole genome shotgun (WGS) entry which is preliminary data.</text>
</comment>
<dbReference type="EMBL" id="JAHIBW010000026">
    <property type="protein sequence ID" value="KAG7297565.1"/>
    <property type="molecule type" value="Genomic_DNA"/>
</dbReference>
<organism evidence="2 3">
    <name type="scientific">Plutella xylostella</name>
    <name type="common">Diamondback moth</name>
    <name type="synonym">Plutella maculipennis</name>
    <dbReference type="NCBI Taxonomy" id="51655"/>
    <lineage>
        <taxon>Eukaryota</taxon>
        <taxon>Metazoa</taxon>
        <taxon>Ecdysozoa</taxon>
        <taxon>Arthropoda</taxon>
        <taxon>Hexapoda</taxon>
        <taxon>Insecta</taxon>
        <taxon>Pterygota</taxon>
        <taxon>Neoptera</taxon>
        <taxon>Endopterygota</taxon>
        <taxon>Lepidoptera</taxon>
        <taxon>Glossata</taxon>
        <taxon>Ditrysia</taxon>
        <taxon>Yponomeutoidea</taxon>
        <taxon>Plutellidae</taxon>
        <taxon>Plutella</taxon>
    </lineage>
</organism>
<evidence type="ECO:0000313" key="2">
    <source>
        <dbReference type="EMBL" id="KAG7297565.1"/>
    </source>
</evidence>
<dbReference type="Gene3D" id="2.130.10.10">
    <property type="entry name" value="YVTN repeat-like/Quinoprotein amine dehydrogenase"/>
    <property type="match status" value="1"/>
</dbReference>
<evidence type="ECO:0000256" key="1">
    <source>
        <dbReference type="SAM" id="SignalP"/>
    </source>
</evidence>
<keyword evidence="3" id="KW-1185">Reference proteome</keyword>
<sequence>MHSATLIFGCFVAVLSYLALDATCDRRIYYDVTKLDSRGTSELFSRALGSRRQLYAYLGLRNGNMLKCEMNSYSCARFNTVNQPITAITVDNNILYAGLANGLMLICPTQVKDACSYLNNGGKSINGIAVQGRYVYAGLDNGVLWRCEKYEANRCEDYTTFPNESIQSLAVTDQYMFVGLKSGNMLRCYVESPACLVLNSAGRPILSLAVSGGYIFAGLNNGIMWRCRADVRHACETFNRSNSPLNAITVGGRRVYAGLENKIVWQCSEDAANSCADLERTGYVIDSMDAFYI</sequence>
<proteinExistence type="predicted"/>